<dbReference type="GO" id="GO:0005576">
    <property type="term" value="C:extracellular region"/>
    <property type="evidence" value="ECO:0007669"/>
    <property type="project" value="UniProtKB-SubCell"/>
</dbReference>
<evidence type="ECO:0000256" key="4">
    <source>
        <dbReference type="ARBA" id="ARBA00010609"/>
    </source>
</evidence>
<dbReference type="InterPro" id="IPR002355">
    <property type="entry name" value="Cu_oxidase_Cu_BS"/>
</dbReference>
<evidence type="ECO:0000256" key="10">
    <source>
        <dbReference type="ARBA" id="ARBA00023157"/>
    </source>
</evidence>
<keyword evidence="8" id="KW-0560">Oxidoreductase</keyword>
<dbReference type="PROSITE" id="PS00080">
    <property type="entry name" value="MULTICOPPER_OXIDASE2"/>
    <property type="match status" value="1"/>
</dbReference>
<evidence type="ECO:0000256" key="9">
    <source>
        <dbReference type="ARBA" id="ARBA00023008"/>
    </source>
</evidence>
<evidence type="ECO:0000256" key="3">
    <source>
        <dbReference type="ARBA" id="ARBA00004613"/>
    </source>
</evidence>
<evidence type="ECO:0000313" key="16">
    <source>
        <dbReference type="Proteomes" id="UP000629468"/>
    </source>
</evidence>
<dbReference type="SUPFAM" id="SSF49503">
    <property type="entry name" value="Cupredoxins"/>
    <property type="match status" value="3"/>
</dbReference>
<sequence>MLKTLCVWFVLERGRMLLNLQLTLILMWLTTTVAKTIGPVGTITIANKEIAPDGFKRPASLIDGAHPGPIITAQKGDRVKINVINELSDPNQMLGTTIHWHGMFQKGTNFMDGTAGVTQCPIAPNNSFQYDFQVSGAGTFWYHSHFGVQYCDGVRGAFIVYDPSDPLKSLYDVDDESTIITLSEWYHLLAVDVTAIELADSTLINGKGRYPSGDNTELAVVNVQQGKRYRLRLISISCDPNFTFSVDGHNLTVIEVEGIAVTPETVNSIRIYAGQRYSVVLDASQPIDNYWIRALPDSGHENLSSTFENGVNSAILRYGGAGKQEPTSMQQAQITPLIEANLHPSSAIEVPGEADPDGADKTFNFTFGYDPDTSLFSVNNVVYNPPAVPVLLQILSGAKNAHDLLPKGSVYTVERNKTVQINLPSGLIGGPHPFHLHGHNFHVVRSADTGEFDFDNPVVRDTVNAGNTEGDYVAIRFRTDNPGPWIFHCHIDFHMKNGLAVVFAEAPDDIAAANPDPPEEWDQLCPIWDSEPNSVKHAGTNTPA</sequence>
<dbReference type="InterPro" id="IPR001117">
    <property type="entry name" value="Cu-oxidase_2nd"/>
</dbReference>
<keyword evidence="7" id="KW-0479">Metal-binding</keyword>
<dbReference type="InterPro" id="IPR033138">
    <property type="entry name" value="Cu_oxidase_CS"/>
</dbReference>
<evidence type="ECO:0000259" key="13">
    <source>
        <dbReference type="Pfam" id="PF07731"/>
    </source>
</evidence>
<dbReference type="InterPro" id="IPR008972">
    <property type="entry name" value="Cupredoxin"/>
</dbReference>
<evidence type="ECO:0000256" key="6">
    <source>
        <dbReference type="ARBA" id="ARBA00022525"/>
    </source>
</evidence>
<dbReference type="PANTHER" id="PTHR11709">
    <property type="entry name" value="MULTI-COPPER OXIDASE"/>
    <property type="match status" value="1"/>
</dbReference>
<dbReference type="EMBL" id="JABXXO010000010">
    <property type="protein sequence ID" value="KAF7768548.1"/>
    <property type="molecule type" value="Genomic_DNA"/>
</dbReference>
<evidence type="ECO:0000256" key="5">
    <source>
        <dbReference type="ARBA" id="ARBA00012297"/>
    </source>
</evidence>
<keyword evidence="11" id="KW-0325">Glycoprotein</keyword>
<keyword evidence="9" id="KW-0186">Copper</keyword>
<organism evidence="15 16">
    <name type="scientific">Agaricus bisporus var. burnettii</name>
    <dbReference type="NCBI Taxonomy" id="192524"/>
    <lineage>
        <taxon>Eukaryota</taxon>
        <taxon>Fungi</taxon>
        <taxon>Dikarya</taxon>
        <taxon>Basidiomycota</taxon>
        <taxon>Agaricomycotina</taxon>
        <taxon>Agaricomycetes</taxon>
        <taxon>Agaricomycetidae</taxon>
        <taxon>Agaricales</taxon>
        <taxon>Agaricineae</taxon>
        <taxon>Agaricaceae</taxon>
        <taxon>Agaricus</taxon>
    </lineage>
</organism>
<feature type="domain" description="Plastocyanin-like" evidence="12">
    <location>
        <begin position="176"/>
        <end position="321"/>
    </location>
</feature>
<name>A0A8H7C8E9_AGABI</name>
<protein>
    <recommendedName>
        <fullName evidence="5">laccase</fullName>
        <ecNumber evidence="5">1.10.3.2</ecNumber>
    </recommendedName>
</protein>
<gene>
    <name evidence="15" type="ORF">Agabi119p4_7791</name>
</gene>
<dbReference type="GO" id="GO:0052716">
    <property type="term" value="F:hydroquinone:oxygen oxidoreductase activity"/>
    <property type="evidence" value="ECO:0007669"/>
    <property type="project" value="UniProtKB-EC"/>
</dbReference>
<dbReference type="CDD" id="cd13903">
    <property type="entry name" value="CuRO_3_Tv-LCC_like"/>
    <property type="match status" value="1"/>
</dbReference>
<dbReference type="InterPro" id="IPR045087">
    <property type="entry name" value="Cu-oxidase_fam"/>
</dbReference>
<dbReference type="EC" id="1.10.3.2" evidence="5"/>
<evidence type="ECO:0000256" key="8">
    <source>
        <dbReference type="ARBA" id="ARBA00023002"/>
    </source>
</evidence>
<dbReference type="GO" id="GO:0005507">
    <property type="term" value="F:copper ion binding"/>
    <property type="evidence" value="ECO:0007669"/>
    <property type="project" value="InterPro"/>
</dbReference>
<feature type="domain" description="Plastocyanin-like" evidence="14">
    <location>
        <begin position="45"/>
        <end position="164"/>
    </location>
</feature>
<dbReference type="Pfam" id="PF07731">
    <property type="entry name" value="Cu-oxidase_2"/>
    <property type="match status" value="1"/>
</dbReference>
<evidence type="ECO:0000256" key="2">
    <source>
        <dbReference type="ARBA" id="ARBA00001935"/>
    </source>
</evidence>
<keyword evidence="6" id="KW-0964">Secreted</keyword>
<evidence type="ECO:0000256" key="1">
    <source>
        <dbReference type="ARBA" id="ARBA00000349"/>
    </source>
</evidence>
<comment type="similarity">
    <text evidence="4">Belongs to the multicopper oxidase family.</text>
</comment>
<dbReference type="FunFam" id="2.60.40.420:FF:000045">
    <property type="entry name" value="Laccase 2"/>
    <property type="match status" value="1"/>
</dbReference>
<dbReference type="Pfam" id="PF00394">
    <property type="entry name" value="Cu-oxidase"/>
    <property type="match status" value="1"/>
</dbReference>
<keyword evidence="10" id="KW-1015">Disulfide bond</keyword>
<comment type="caution">
    <text evidence="15">The sequence shown here is derived from an EMBL/GenBank/DDBJ whole genome shotgun (WGS) entry which is preliminary data.</text>
</comment>
<feature type="domain" description="Plastocyanin-like" evidence="13">
    <location>
        <begin position="384"/>
        <end position="508"/>
    </location>
</feature>
<dbReference type="InterPro" id="IPR011706">
    <property type="entry name" value="Cu-oxidase_C"/>
</dbReference>
<dbReference type="PROSITE" id="PS00079">
    <property type="entry name" value="MULTICOPPER_OXIDASE1"/>
    <property type="match status" value="1"/>
</dbReference>
<comment type="subcellular location">
    <subcellularLocation>
        <location evidence="3">Secreted</location>
    </subcellularLocation>
</comment>
<dbReference type="Proteomes" id="UP000629468">
    <property type="component" value="Unassembled WGS sequence"/>
</dbReference>
<comment type="catalytic activity">
    <reaction evidence="1">
        <text>4 hydroquinone + O2 = 4 benzosemiquinone + 2 H2O</text>
        <dbReference type="Rhea" id="RHEA:11276"/>
        <dbReference type="ChEBI" id="CHEBI:15377"/>
        <dbReference type="ChEBI" id="CHEBI:15379"/>
        <dbReference type="ChEBI" id="CHEBI:17594"/>
        <dbReference type="ChEBI" id="CHEBI:17977"/>
        <dbReference type="EC" id="1.10.3.2"/>
    </reaction>
</comment>
<evidence type="ECO:0000256" key="11">
    <source>
        <dbReference type="ARBA" id="ARBA00023180"/>
    </source>
</evidence>
<evidence type="ECO:0000259" key="12">
    <source>
        <dbReference type="Pfam" id="PF00394"/>
    </source>
</evidence>
<dbReference type="AlphaFoldDB" id="A0A8H7C8E9"/>
<accession>A0A8H7C8E9</accession>
<dbReference type="Pfam" id="PF07732">
    <property type="entry name" value="Cu-oxidase_3"/>
    <property type="match status" value="1"/>
</dbReference>
<dbReference type="Gene3D" id="2.60.40.420">
    <property type="entry name" value="Cupredoxins - blue copper proteins"/>
    <property type="match status" value="3"/>
</dbReference>
<evidence type="ECO:0000259" key="14">
    <source>
        <dbReference type="Pfam" id="PF07732"/>
    </source>
</evidence>
<evidence type="ECO:0000256" key="7">
    <source>
        <dbReference type="ARBA" id="ARBA00022723"/>
    </source>
</evidence>
<reference evidence="15 16" key="1">
    <citation type="journal article" name="Sci. Rep.">
        <title>Telomere-to-telomere assembled and centromere annotated genomes of the two main subspecies of the button mushroom Agaricus bisporus reveal especially polymorphic chromosome ends.</title>
        <authorList>
            <person name="Sonnenberg A.S.M."/>
            <person name="Sedaghat-Telgerd N."/>
            <person name="Lavrijssen B."/>
            <person name="Ohm R.A."/>
            <person name="Hendrickx P.M."/>
            <person name="Scholtmeijer K."/>
            <person name="Baars J.J.P."/>
            <person name="van Peer A."/>
        </authorList>
    </citation>
    <scope>NUCLEOTIDE SEQUENCE [LARGE SCALE GENOMIC DNA]</scope>
    <source>
        <strain evidence="15 16">H119_p4</strain>
    </source>
</reference>
<dbReference type="PANTHER" id="PTHR11709:SF394">
    <property type="entry name" value="FI03373P-RELATED"/>
    <property type="match status" value="1"/>
</dbReference>
<proteinExistence type="inferred from homology"/>
<dbReference type="InterPro" id="IPR011707">
    <property type="entry name" value="Cu-oxidase-like_N"/>
</dbReference>
<comment type="cofactor">
    <cofactor evidence="2">
        <name>Cu cation</name>
        <dbReference type="ChEBI" id="CHEBI:23378"/>
    </cofactor>
</comment>
<evidence type="ECO:0000313" key="15">
    <source>
        <dbReference type="EMBL" id="KAF7768548.1"/>
    </source>
</evidence>